<dbReference type="NCBIfam" id="TIGR04336">
    <property type="entry name" value="AmmeMemoSam_B"/>
    <property type="match status" value="1"/>
</dbReference>
<comment type="caution">
    <text evidence="3">The sequence shown here is derived from an EMBL/GenBank/DDBJ whole genome shotgun (WGS) entry which is preliminary data.</text>
</comment>
<sequence>MKKTFTLLFLIVFLLPGCSLQSNFENEVKVVEESVSYHYTAPWNKDFFDRFYQDLKLEKDLPIIKGGIVPHHLLAGYLDASFFENLKKQNPSTIVVLGPNHFYKGYSKIISSEYDWHTPYGDLTTNRGMIANLATKRIINIEEDVINDEHSIYGILPFIKKSLPDAQVLPFIFKGDIDEEQMDNFVNYLLEVVPSDTVFVSSIDFSHYQTLNVANFHDELSIDVIKSFDFANLDKLEIDSVPSLYILLKIMEKYKTQKVVLEKHDNSAKMIGDSSADNTTSYYSPYFSKGEKTEKNLTSFMLLGNADMSEEEVISLRRDLAGNEDRFLFGFDYLWPEKDEIPDEIVEVVEGNDIFDYFAKSDKEKINFAIGGILYKDGSSKFYVFPFVFEDDKAVRLEYVDAQNFVKDLFAKNNIKDYNIDEFSFVIQ</sequence>
<dbReference type="Proteomes" id="UP000231453">
    <property type="component" value="Unassembled WGS sequence"/>
</dbReference>
<organism evidence="3 4">
    <name type="scientific">Candidatus Magasanikbacteria bacterium CG_4_10_14_0_2_um_filter_33_14</name>
    <dbReference type="NCBI Taxonomy" id="1974636"/>
    <lineage>
        <taxon>Bacteria</taxon>
        <taxon>Candidatus Magasanikiibacteriota</taxon>
    </lineage>
</organism>
<dbReference type="EMBL" id="PFPL01000030">
    <property type="protein sequence ID" value="PIZ96268.1"/>
    <property type="molecule type" value="Genomic_DNA"/>
</dbReference>
<evidence type="ECO:0000313" key="3">
    <source>
        <dbReference type="EMBL" id="PIZ96268.1"/>
    </source>
</evidence>
<keyword evidence="2" id="KW-0732">Signal</keyword>
<name>A0A2M7VBA2_9BACT</name>
<evidence type="ECO:0000256" key="2">
    <source>
        <dbReference type="SAM" id="SignalP"/>
    </source>
</evidence>
<evidence type="ECO:0000313" key="4">
    <source>
        <dbReference type="Proteomes" id="UP000231453"/>
    </source>
</evidence>
<dbReference type="InterPro" id="IPR002737">
    <property type="entry name" value="MEMO1_fam"/>
</dbReference>
<reference evidence="4" key="1">
    <citation type="submission" date="2017-09" db="EMBL/GenBank/DDBJ databases">
        <title>Depth-based differentiation of microbial function through sediment-hosted aquifers and enrichment of novel symbionts in the deep terrestrial subsurface.</title>
        <authorList>
            <person name="Probst A.J."/>
            <person name="Ladd B."/>
            <person name="Jarett J.K."/>
            <person name="Geller-Mcgrath D.E."/>
            <person name="Sieber C.M.K."/>
            <person name="Emerson J.B."/>
            <person name="Anantharaman K."/>
            <person name="Thomas B.C."/>
            <person name="Malmstrom R."/>
            <person name="Stieglmeier M."/>
            <person name="Klingl A."/>
            <person name="Woyke T."/>
            <person name="Ryan C.M."/>
            <person name="Banfield J.F."/>
        </authorList>
    </citation>
    <scope>NUCLEOTIDE SEQUENCE [LARGE SCALE GENOMIC DNA]</scope>
</reference>
<accession>A0A2M7VBA2</accession>
<feature type="chain" id="PRO_5014824845" evidence="2">
    <location>
        <begin position="25"/>
        <end position="428"/>
    </location>
</feature>
<dbReference type="CDD" id="cd07361">
    <property type="entry name" value="MEMO_like"/>
    <property type="match status" value="1"/>
</dbReference>
<gene>
    <name evidence="3" type="primary">amrB</name>
    <name evidence="3" type="ORF">COX80_01660</name>
</gene>
<comment type="similarity">
    <text evidence="1">Belongs to the MEMO1 family.</text>
</comment>
<dbReference type="Gene3D" id="3.40.830.10">
    <property type="entry name" value="LigB-like"/>
    <property type="match status" value="1"/>
</dbReference>
<dbReference type="PANTHER" id="PTHR11060">
    <property type="entry name" value="PROTEIN MEMO1"/>
    <property type="match status" value="1"/>
</dbReference>
<dbReference type="AlphaFoldDB" id="A0A2M7VBA2"/>
<feature type="signal peptide" evidence="2">
    <location>
        <begin position="1"/>
        <end position="24"/>
    </location>
</feature>
<evidence type="ECO:0000256" key="1">
    <source>
        <dbReference type="ARBA" id="ARBA00006315"/>
    </source>
</evidence>
<protein>
    <submittedName>
        <fullName evidence="3">AmmeMemoRadiSam system protein B</fullName>
    </submittedName>
</protein>
<dbReference type="PANTHER" id="PTHR11060:SF0">
    <property type="entry name" value="PROTEIN MEMO1"/>
    <property type="match status" value="1"/>
</dbReference>
<proteinExistence type="inferred from homology"/>
<dbReference type="Pfam" id="PF01875">
    <property type="entry name" value="Memo"/>
    <property type="match status" value="1"/>
</dbReference>